<evidence type="ECO:0000256" key="4">
    <source>
        <dbReference type="ARBA" id="ARBA00022741"/>
    </source>
</evidence>
<name>A0A371IJA0_9FIRM</name>
<proteinExistence type="inferred from homology"/>
<dbReference type="GO" id="GO:0005524">
    <property type="term" value="F:ATP binding"/>
    <property type="evidence" value="ECO:0007669"/>
    <property type="project" value="UniProtKB-KW"/>
</dbReference>
<sequence length="328" mass="36920">MIDIQHLSKTYKGSNTKALDDINLHIDDADIFGIVGLSGAGKSSLVRCINRLEEPDEGTVGVNGVDLLKLDKKSLRQQRKNIGMIFQQFNLFSSKTVFENIAFPLNLDKKDNTYIKNRVEELLEIVELSDKINAYPSELSGGQKQRVGIARAIANHPQVLLCDEATSALDPKTTSQILDLLQRINRETGLTLIVITHEMEVIKQICNKVAIIENGKIIDQASTIDIFSQKPNEKTEHFIKYDFNLPKGMYDLKKYALTFTQGEAQNAVISRVSRELNIDINILSGNIEYIQEQPLGRLLIGIDDNSKEPQMIDFLTKHNIRVEEVKNA</sequence>
<feature type="domain" description="ABC transporter" evidence="9">
    <location>
        <begin position="2"/>
        <end position="239"/>
    </location>
</feature>
<evidence type="ECO:0000313" key="11">
    <source>
        <dbReference type="Proteomes" id="UP000093352"/>
    </source>
</evidence>
<keyword evidence="2" id="KW-0813">Transport</keyword>
<dbReference type="Pfam" id="PF09383">
    <property type="entry name" value="NIL"/>
    <property type="match status" value="1"/>
</dbReference>
<dbReference type="SUPFAM" id="SSF55021">
    <property type="entry name" value="ACT-like"/>
    <property type="match status" value="1"/>
</dbReference>
<dbReference type="InterPro" id="IPR041701">
    <property type="entry name" value="MetN_ABC"/>
</dbReference>
<dbReference type="PROSITE" id="PS50893">
    <property type="entry name" value="ABC_TRANSPORTER_2"/>
    <property type="match status" value="1"/>
</dbReference>
<dbReference type="Pfam" id="PF00005">
    <property type="entry name" value="ABC_tran"/>
    <property type="match status" value="1"/>
</dbReference>
<dbReference type="GO" id="GO:0016887">
    <property type="term" value="F:ATP hydrolysis activity"/>
    <property type="evidence" value="ECO:0007669"/>
    <property type="project" value="InterPro"/>
</dbReference>
<evidence type="ECO:0000256" key="7">
    <source>
        <dbReference type="ARBA" id="ARBA00022970"/>
    </source>
</evidence>
<dbReference type="InterPro" id="IPR003439">
    <property type="entry name" value="ABC_transporter-like_ATP-bd"/>
</dbReference>
<keyword evidence="5 10" id="KW-0067">ATP-binding</keyword>
<dbReference type="InterPro" id="IPR018449">
    <property type="entry name" value="NIL_domain"/>
</dbReference>
<keyword evidence="6" id="KW-1278">Translocase</keyword>
<dbReference type="Proteomes" id="UP000093352">
    <property type="component" value="Unassembled WGS sequence"/>
</dbReference>
<reference evidence="10 11" key="1">
    <citation type="journal article" date="2016" name="Genome Announc.">
        <title>Draft Genome Sequence of Criibacterium bergeronii gen. nov., sp. nov., Strain CCRI-22567T, Isolated from a Vaginal Sample from a Woman with Bacterial Vaginosis.</title>
        <authorList>
            <person name="Maheux A.F."/>
            <person name="Berube E."/>
            <person name="Boudreau D.K."/>
            <person name="Raymond F."/>
            <person name="Corbeil J."/>
            <person name="Roy P.H."/>
            <person name="Boissinot M."/>
            <person name="Omar R.F."/>
        </authorList>
    </citation>
    <scope>NUCLEOTIDE SEQUENCE [LARGE SCALE GENOMIC DNA]</scope>
    <source>
        <strain evidence="10 11">CCRI-22567</strain>
    </source>
</reference>
<comment type="similarity">
    <text evidence="1">Belongs to the ABC transporter superfamily.</text>
</comment>
<dbReference type="RefSeq" id="WP_068913180.1">
    <property type="nucleotide sequence ID" value="NZ_MBEW02000029.1"/>
</dbReference>
<dbReference type="InterPro" id="IPR027417">
    <property type="entry name" value="P-loop_NTPase"/>
</dbReference>
<dbReference type="FunFam" id="3.40.50.300:FF:000056">
    <property type="entry name" value="Cell division ATP-binding protein FtsE"/>
    <property type="match status" value="1"/>
</dbReference>
<dbReference type="PROSITE" id="PS00211">
    <property type="entry name" value="ABC_TRANSPORTER_1"/>
    <property type="match status" value="1"/>
</dbReference>
<protein>
    <submittedName>
        <fullName evidence="10">ATP-binding cassette domain-containing protein</fullName>
    </submittedName>
</protein>
<keyword evidence="7" id="KW-0029">Amino-acid transport</keyword>
<keyword evidence="3" id="KW-1003">Cell membrane</keyword>
<dbReference type="SMART" id="SM00382">
    <property type="entry name" value="AAA"/>
    <property type="match status" value="1"/>
</dbReference>
<dbReference type="CDD" id="cd03258">
    <property type="entry name" value="ABC_MetN_methionine_transporter"/>
    <property type="match status" value="1"/>
</dbReference>
<evidence type="ECO:0000256" key="8">
    <source>
        <dbReference type="ARBA" id="ARBA00023136"/>
    </source>
</evidence>
<gene>
    <name evidence="10" type="ORF">BBG48_009460</name>
</gene>
<keyword evidence="8" id="KW-0472">Membrane</keyword>
<keyword evidence="11" id="KW-1185">Reference proteome</keyword>
<evidence type="ECO:0000259" key="9">
    <source>
        <dbReference type="PROSITE" id="PS50893"/>
    </source>
</evidence>
<evidence type="ECO:0000256" key="2">
    <source>
        <dbReference type="ARBA" id="ARBA00022448"/>
    </source>
</evidence>
<dbReference type="SMART" id="SM00930">
    <property type="entry name" value="NIL"/>
    <property type="match status" value="1"/>
</dbReference>
<dbReference type="PANTHER" id="PTHR43166:SF30">
    <property type="entry name" value="METHIONINE IMPORT ATP-BINDING PROTEIN METN"/>
    <property type="match status" value="1"/>
</dbReference>
<dbReference type="InterPro" id="IPR003593">
    <property type="entry name" value="AAA+_ATPase"/>
</dbReference>
<dbReference type="GO" id="GO:0005886">
    <property type="term" value="C:plasma membrane"/>
    <property type="evidence" value="ECO:0007669"/>
    <property type="project" value="UniProtKB-ARBA"/>
</dbReference>
<organism evidence="10 11">
    <name type="scientific">Criibacterium bergeronii</name>
    <dbReference type="NCBI Taxonomy" id="1871336"/>
    <lineage>
        <taxon>Bacteria</taxon>
        <taxon>Bacillati</taxon>
        <taxon>Bacillota</taxon>
        <taxon>Clostridia</taxon>
        <taxon>Peptostreptococcales</taxon>
        <taxon>Filifactoraceae</taxon>
        <taxon>Criibacterium</taxon>
    </lineage>
</organism>
<comment type="caution">
    <text evidence="10">The sequence shown here is derived from an EMBL/GenBank/DDBJ whole genome shotgun (WGS) entry which is preliminary data.</text>
</comment>
<dbReference type="InterPro" id="IPR045865">
    <property type="entry name" value="ACT-like_dom_sf"/>
</dbReference>
<evidence type="ECO:0000256" key="3">
    <source>
        <dbReference type="ARBA" id="ARBA00022475"/>
    </source>
</evidence>
<dbReference type="InterPro" id="IPR050086">
    <property type="entry name" value="MetN_ABC_transporter-like"/>
</dbReference>
<dbReference type="Gene3D" id="3.40.50.300">
    <property type="entry name" value="P-loop containing nucleotide triphosphate hydrolases"/>
    <property type="match status" value="1"/>
</dbReference>
<accession>A0A371IJA0</accession>
<evidence type="ECO:0000256" key="1">
    <source>
        <dbReference type="ARBA" id="ARBA00005417"/>
    </source>
</evidence>
<evidence type="ECO:0000256" key="5">
    <source>
        <dbReference type="ARBA" id="ARBA00022840"/>
    </source>
</evidence>
<dbReference type="AlphaFoldDB" id="A0A371IJA0"/>
<dbReference type="Gene3D" id="3.30.70.260">
    <property type="match status" value="1"/>
</dbReference>
<dbReference type="STRING" id="1871336.BBG48_09760"/>
<dbReference type="SUPFAM" id="SSF52540">
    <property type="entry name" value="P-loop containing nucleoside triphosphate hydrolases"/>
    <property type="match status" value="1"/>
</dbReference>
<keyword evidence="4" id="KW-0547">Nucleotide-binding</keyword>
<evidence type="ECO:0000256" key="6">
    <source>
        <dbReference type="ARBA" id="ARBA00022967"/>
    </source>
</evidence>
<dbReference type="EMBL" id="MBEW02000029">
    <property type="protein sequence ID" value="RDY20558.1"/>
    <property type="molecule type" value="Genomic_DNA"/>
</dbReference>
<dbReference type="GO" id="GO:0006865">
    <property type="term" value="P:amino acid transport"/>
    <property type="evidence" value="ECO:0007669"/>
    <property type="project" value="UniProtKB-KW"/>
</dbReference>
<evidence type="ECO:0000313" key="10">
    <source>
        <dbReference type="EMBL" id="RDY20558.1"/>
    </source>
</evidence>
<dbReference type="PANTHER" id="PTHR43166">
    <property type="entry name" value="AMINO ACID IMPORT ATP-BINDING PROTEIN"/>
    <property type="match status" value="1"/>
</dbReference>
<dbReference type="InterPro" id="IPR017871">
    <property type="entry name" value="ABC_transporter-like_CS"/>
</dbReference>